<accession>A0A2A4JU04</accession>
<comment type="caution">
    <text evidence="3">The sequence shown here is derived from an EMBL/GenBank/DDBJ whole genome shotgun (WGS) entry which is preliminary data.</text>
</comment>
<reference evidence="3" key="1">
    <citation type="submission" date="2017-09" db="EMBL/GenBank/DDBJ databases">
        <title>Contemporary evolution of a Lepidopteran species, Heliothis virescens, in response to modern agricultural practices.</title>
        <authorList>
            <person name="Fritz M.L."/>
            <person name="Deyonke A.M."/>
            <person name="Papanicolaou A."/>
            <person name="Micinski S."/>
            <person name="Westbrook J."/>
            <person name="Gould F."/>
        </authorList>
    </citation>
    <scope>NUCLEOTIDE SEQUENCE [LARGE SCALE GENOMIC DNA]</scope>
    <source>
        <strain evidence="3">HvINT-</strain>
        <tissue evidence="3">Whole body</tissue>
    </source>
</reference>
<dbReference type="EMBL" id="NWSH01000673">
    <property type="protein sequence ID" value="PCG74890.1"/>
    <property type="molecule type" value="Genomic_DNA"/>
</dbReference>
<protein>
    <recommendedName>
        <fullName evidence="2">MGA conserved domain-containing protein</fullName>
    </recommendedName>
</protein>
<feature type="compositionally biased region" description="Basic and acidic residues" evidence="1">
    <location>
        <begin position="524"/>
        <end position="538"/>
    </location>
</feature>
<proteinExistence type="predicted"/>
<dbReference type="InterPro" id="IPR032060">
    <property type="entry name" value="MGA_dom"/>
</dbReference>
<feature type="region of interest" description="Disordered" evidence="1">
    <location>
        <begin position="802"/>
        <end position="831"/>
    </location>
</feature>
<evidence type="ECO:0000256" key="1">
    <source>
        <dbReference type="SAM" id="MobiDB-lite"/>
    </source>
</evidence>
<feature type="compositionally biased region" description="Polar residues" evidence="1">
    <location>
        <begin position="1015"/>
        <end position="1024"/>
    </location>
</feature>
<feature type="domain" description="MGA conserved" evidence="2">
    <location>
        <begin position="281"/>
        <end position="325"/>
    </location>
</feature>
<dbReference type="STRING" id="7102.A0A2A4JU04"/>
<sequence length="1396" mass="159004">MLINLNPEHHKCPRQFIKWNGKYIQVNGSLGGRKQLLCNYDLAFKSPPSQSGKKKIFNNYAGIRKKGLLRNSLVLHFKPGPLCKKQFLDDSPQKYHIGNTELTDLPKPGLDIKPSYGTALESTITQYLNNMRPEDGTITEKWAEFAVSVLGTVKKSNAVQINRDCITFDLAYKYNQNKLLMRRGADFLFNTSELTEVRAVDTQAERTETEIQDIMNKIIDAVEINLTQDTLFTQEQEEPLSLTDSKSMDVVNAKDKLKRKYGELDRLAVRVITLPEIEEPDLSKSCDNMHCSLGCVCASLQCTYNLKQHCGRIECMFDCKCDYNRYRDDPSYAECSDLLPGLINIKNGVDLHLAKEEQKFHQTVIVSGKKRILLKGEKRNSKPSKKYADFYSNMASKQEKQKKLYASVVAIKFDTNNIEPWCMVHNLYKCFCKGKFTETCANISEDKESLSQETTNDAEGLENLTKETNDDTTVEECPSKRLKEQQKSKSFESTKSNKVNKSKSFDKLKNDNNIEENFNNNSESDIKNHRSTDTMDVQRSKNSRYTLRQLKTTNFIGDTNKSNEKTFYSDDSDSIDFAEDNCSRTSAYVGRKYTNGYYKNTNRKILEMEQHDKRLQERLNLINSKVDGEKTVSNTTVKTTHDAVNQSEMLCETNENSVDALPPSNRKRLLSETKLVSWLESNYKIYKQRNDRGFFKNALEPPQLGKVALHSWEFILTRYRERKNLFLVSRQKPFRIFMAVNTNNPFFANCININDIRFADLHKYPQTVKNLLINATDLKDNFCILRGLSSCWELIGSVTKVSESDGSGAEHEGSPKMNMNPDESDMDMSADFNQNNLMSDESLTEHTEQNEIQTSSKHKKDSESKTCLDYVGSSKWFVMTIENDFSEIRFFRKGFFVKYESIINAISVARLSGKTVRLSSKKCIEQPEAPQFGIYAIPNNNEYSVFVGPYEMEDTLGIETIKTISDVRSRRVKRTRGFWITTNKVDNLKVVENPLSFVPSTNTQNTSEIPLEGHFSSNVEINKNQQEKTKSLESVDSNKKEESTDCSPSKTEIKVVKPIKIRKTNGFYHLASDGVLKKITYQKIAPKPVITRLNIGDCVIENTRSLLKLSKKTGIDNNVNEVTSVIATSQELVTEAVSQIKISSVYSTQNEHSASKPIKQEGGMFILKPEEINRKVIQNQLAAEVSSASRDGYENNNEAESIFLDSDNENVMPESTDWNDDNVNIYVLSDEENERTSETIDNTQLWTDVCIECTNIPSLGWIAGIRNSENLVSFKLPGSEYSEFYTEEKAFAEINSELSKKINSSMNITLQWKVNESSDKIEGHEINPDHLYPDYILTQEGLLHTSDIIKSNKDNLKTYSKTQLKGKARGSASPCEIGKVNLLKGSEEPKEDNIHH</sequence>
<feature type="region of interest" description="Disordered" evidence="1">
    <location>
        <begin position="447"/>
        <end position="538"/>
    </location>
</feature>
<feature type="compositionally biased region" description="Basic and acidic residues" evidence="1">
    <location>
        <begin position="477"/>
        <end position="492"/>
    </location>
</feature>
<gene>
    <name evidence="3" type="ORF">B5V51_12603</name>
</gene>
<organism evidence="3">
    <name type="scientific">Heliothis virescens</name>
    <name type="common">Tobacco budworm moth</name>
    <dbReference type="NCBI Taxonomy" id="7102"/>
    <lineage>
        <taxon>Eukaryota</taxon>
        <taxon>Metazoa</taxon>
        <taxon>Ecdysozoa</taxon>
        <taxon>Arthropoda</taxon>
        <taxon>Hexapoda</taxon>
        <taxon>Insecta</taxon>
        <taxon>Pterygota</taxon>
        <taxon>Neoptera</taxon>
        <taxon>Endopterygota</taxon>
        <taxon>Lepidoptera</taxon>
        <taxon>Glossata</taxon>
        <taxon>Ditrysia</taxon>
        <taxon>Noctuoidea</taxon>
        <taxon>Noctuidae</taxon>
        <taxon>Heliothinae</taxon>
        <taxon>Heliothis</taxon>
    </lineage>
</organism>
<evidence type="ECO:0000313" key="3">
    <source>
        <dbReference type="EMBL" id="PCG74890.1"/>
    </source>
</evidence>
<feature type="compositionally biased region" description="Basic and acidic residues" evidence="1">
    <location>
        <begin position="1025"/>
        <end position="1043"/>
    </location>
</feature>
<dbReference type="Pfam" id="PF16059">
    <property type="entry name" value="MGA_dom"/>
    <property type="match status" value="1"/>
</dbReference>
<evidence type="ECO:0000259" key="2">
    <source>
        <dbReference type="Pfam" id="PF16059"/>
    </source>
</evidence>
<feature type="region of interest" description="Disordered" evidence="1">
    <location>
        <begin position="1007"/>
        <end position="1047"/>
    </location>
</feature>
<name>A0A2A4JU04_HELVI</name>
<feature type="compositionally biased region" description="Basic and acidic residues" evidence="1">
    <location>
        <begin position="503"/>
        <end position="512"/>
    </location>
</feature>